<dbReference type="AlphaFoldDB" id="A0A3Q9KAB9"/>
<dbReference type="EMBL" id="CP029042">
    <property type="protein sequence ID" value="AZS72301.1"/>
    <property type="molecule type" value="Genomic_DNA"/>
</dbReference>
<sequence>MRCAQWRLLPPDLAREARGRSASGCVDSAVQCQLCTHREGQHYGLLDDLEYGTALWFRWDGSDVELVVLPDCPVAGPGPDREGCCLFAGHAKQHTWEEAHPMEDVPCTS</sequence>
<evidence type="ECO:0000313" key="2">
    <source>
        <dbReference type="Proteomes" id="UP000275579"/>
    </source>
</evidence>
<gene>
    <name evidence="1" type="ORF">DDE74_16220</name>
</gene>
<accession>A0A3Q9KAB9</accession>
<dbReference type="Proteomes" id="UP000275579">
    <property type="component" value="Chromosome"/>
</dbReference>
<protein>
    <submittedName>
        <fullName evidence="1">Uncharacterized protein</fullName>
    </submittedName>
</protein>
<name>A0A3Q9KAB9_9ACTN</name>
<proteinExistence type="predicted"/>
<reference evidence="1 2" key="1">
    <citation type="submission" date="2018-04" db="EMBL/GenBank/DDBJ databases">
        <title>Complete genome sequences of Streptomyces lydicus strain WYEC and characterization of antagonistic properties of biological control agents.</title>
        <authorList>
            <person name="Mariita R.M."/>
            <person name="Sello J.K."/>
        </authorList>
    </citation>
    <scope>NUCLEOTIDE SEQUENCE [LARGE SCALE GENOMIC DNA]</scope>
    <source>
        <strain evidence="1 2">WYEC 108</strain>
    </source>
</reference>
<evidence type="ECO:0000313" key="1">
    <source>
        <dbReference type="EMBL" id="AZS72301.1"/>
    </source>
</evidence>
<organism evidence="1 2">
    <name type="scientific">Streptomyces lydicus</name>
    <dbReference type="NCBI Taxonomy" id="47763"/>
    <lineage>
        <taxon>Bacteria</taxon>
        <taxon>Bacillati</taxon>
        <taxon>Actinomycetota</taxon>
        <taxon>Actinomycetes</taxon>
        <taxon>Kitasatosporales</taxon>
        <taxon>Streptomycetaceae</taxon>
        <taxon>Streptomyces</taxon>
    </lineage>
</organism>